<evidence type="ECO:0000313" key="2">
    <source>
        <dbReference type="EMBL" id="ABG60705.1"/>
    </source>
</evidence>
<name>A0A6N4SW68_CYTH3</name>
<evidence type="ECO:0000256" key="1">
    <source>
        <dbReference type="SAM" id="Phobius"/>
    </source>
</evidence>
<protein>
    <submittedName>
        <fullName evidence="2">Uncharacterized protein</fullName>
    </submittedName>
</protein>
<keyword evidence="1" id="KW-1133">Transmembrane helix</keyword>
<dbReference type="KEGG" id="chu:CHU_3471"/>
<keyword evidence="3" id="KW-1185">Reference proteome</keyword>
<feature type="transmembrane region" description="Helical" evidence="1">
    <location>
        <begin position="33"/>
        <end position="53"/>
    </location>
</feature>
<sequence length="100" mass="10593">MICICYFCSLYAGKCISICIFSDFILTNSSNTMGAIGTILIVVGFIVGNISGYMLSNTASMKDSNGKVIKSKEVLFAAVIAISAIMILAGQYIVVAPNSY</sequence>
<gene>
    <name evidence="2" type="ordered locus">CHU_3471</name>
</gene>
<feature type="transmembrane region" description="Helical" evidence="1">
    <location>
        <begin position="74"/>
        <end position="94"/>
    </location>
</feature>
<organism evidence="2 3">
    <name type="scientific">Cytophaga hutchinsonii (strain ATCC 33406 / DSM 1761 / CIP 103989 / NBRC 15051 / NCIMB 9469 / D465)</name>
    <dbReference type="NCBI Taxonomy" id="269798"/>
    <lineage>
        <taxon>Bacteria</taxon>
        <taxon>Pseudomonadati</taxon>
        <taxon>Bacteroidota</taxon>
        <taxon>Cytophagia</taxon>
        <taxon>Cytophagales</taxon>
        <taxon>Cytophagaceae</taxon>
        <taxon>Cytophaga</taxon>
    </lineage>
</organism>
<reference evidence="2 3" key="1">
    <citation type="journal article" date="2007" name="Appl. Environ. Microbiol.">
        <title>Genome sequence of the cellulolytic gliding bacterium Cytophaga hutchinsonii.</title>
        <authorList>
            <person name="Xie G."/>
            <person name="Bruce D.C."/>
            <person name="Challacombe J.F."/>
            <person name="Chertkov O."/>
            <person name="Detter J.C."/>
            <person name="Gilna P."/>
            <person name="Han C.S."/>
            <person name="Lucas S."/>
            <person name="Misra M."/>
            <person name="Myers G.L."/>
            <person name="Richardson P."/>
            <person name="Tapia R."/>
            <person name="Thayer N."/>
            <person name="Thompson L.S."/>
            <person name="Brettin T.S."/>
            <person name="Henrissat B."/>
            <person name="Wilson D.B."/>
            <person name="McBride M.J."/>
        </authorList>
    </citation>
    <scope>NUCLEOTIDE SEQUENCE [LARGE SCALE GENOMIC DNA]</scope>
    <source>
        <strain evidence="3">ATCC 33406 / DSM 1761 / CIP 103989 / NBRC 15051 / NCIMB 9469 / D465</strain>
    </source>
</reference>
<keyword evidence="1" id="KW-0812">Transmembrane</keyword>
<evidence type="ECO:0000313" key="3">
    <source>
        <dbReference type="Proteomes" id="UP000001822"/>
    </source>
</evidence>
<dbReference type="EMBL" id="CP000383">
    <property type="protein sequence ID" value="ABG60705.1"/>
    <property type="molecule type" value="Genomic_DNA"/>
</dbReference>
<proteinExistence type="predicted"/>
<dbReference type="AlphaFoldDB" id="A0A6N4SW68"/>
<accession>A0A6N4SW68</accession>
<dbReference type="Proteomes" id="UP000001822">
    <property type="component" value="Chromosome"/>
</dbReference>
<keyword evidence="1" id="KW-0472">Membrane</keyword>